<comment type="cofactor">
    <cofactor evidence="1">
        <name>Ca(2+)</name>
        <dbReference type="ChEBI" id="CHEBI:29108"/>
    </cofactor>
</comment>
<feature type="chain" id="PRO_5015504354" evidence="7">
    <location>
        <begin position="23"/>
        <end position="481"/>
    </location>
</feature>
<evidence type="ECO:0000313" key="10">
    <source>
        <dbReference type="Proteomes" id="UP000238322"/>
    </source>
</evidence>
<keyword evidence="3" id="KW-0479">Metal-binding</keyword>
<dbReference type="GO" id="GO:0005737">
    <property type="term" value="C:cytoplasm"/>
    <property type="evidence" value="ECO:0007669"/>
    <property type="project" value="TreeGrafter"/>
</dbReference>
<organism evidence="9 10">
    <name type="scientific">Blastopirellula marina</name>
    <dbReference type="NCBI Taxonomy" id="124"/>
    <lineage>
        <taxon>Bacteria</taxon>
        <taxon>Pseudomonadati</taxon>
        <taxon>Planctomycetota</taxon>
        <taxon>Planctomycetia</taxon>
        <taxon>Pirellulales</taxon>
        <taxon>Pirellulaceae</taxon>
        <taxon>Blastopirellula</taxon>
    </lineage>
</organism>
<evidence type="ECO:0000256" key="5">
    <source>
        <dbReference type="ARBA" id="ARBA00022801"/>
    </source>
</evidence>
<accession>A0A2S8FKT2</accession>
<dbReference type="OrthoDB" id="9782218at2"/>
<protein>
    <submittedName>
        <fullName evidence="9">Iduronate-2-sulfatase</fullName>
    </submittedName>
</protein>
<dbReference type="Pfam" id="PF00884">
    <property type="entry name" value="Sulfatase"/>
    <property type="match status" value="1"/>
</dbReference>
<reference evidence="9 10" key="1">
    <citation type="submission" date="2018-02" db="EMBL/GenBank/DDBJ databases">
        <title>Comparative genomes isolates from brazilian mangrove.</title>
        <authorList>
            <person name="Araujo J.E."/>
            <person name="Taketani R.G."/>
            <person name="Silva M.C.P."/>
            <person name="Loureco M.V."/>
            <person name="Andreote F.D."/>
        </authorList>
    </citation>
    <scope>NUCLEOTIDE SEQUENCE [LARGE SCALE GENOMIC DNA]</scope>
    <source>
        <strain evidence="9 10">Hex-1 MGV</strain>
    </source>
</reference>
<evidence type="ECO:0000256" key="2">
    <source>
        <dbReference type="ARBA" id="ARBA00008779"/>
    </source>
</evidence>
<feature type="signal peptide" evidence="7">
    <location>
        <begin position="1"/>
        <end position="22"/>
    </location>
</feature>
<comment type="caution">
    <text evidence="9">The sequence shown here is derived from an EMBL/GenBank/DDBJ whole genome shotgun (WGS) entry which is preliminary data.</text>
</comment>
<dbReference type="PANTHER" id="PTHR45953:SF1">
    <property type="entry name" value="IDURONATE 2-SULFATASE"/>
    <property type="match status" value="1"/>
</dbReference>
<evidence type="ECO:0000256" key="3">
    <source>
        <dbReference type="ARBA" id="ARBA00022723"/>
    </source>
</evidence>
<dbReference type="SUPFAM" id="SSF53649">
    <property type="entry name" value="Alkaline phosphatase-like"/>
    <property type="match status" value="1"/>
</dbReference>
<dbReference type="InterPro" id="IPR017850">
    <property type="entry name" value="Alkaline_phosphatase_core_sf"/>
</dbReference>
<evidence type="ECO:0000256" key="1">
    <source>
        <dbReference type="ARBA" id="ARBA00001913"/>
    </source>
</evidence>
<dbReference type="AlphaFoldDB" id="A0A2S8FKT2"/>
<gene>
    <name evidence="9" type="ORF">C5Y83_21620</name>
</gene>
<keyword evidence="5" id="KW-0378">Hydrolase</keyword>
<evidence type="ECO:0000256" key="6">
    <source>
        <dbReference type="ARBA" id="ARBA00022837"/>
    </source>
</evidence>
<dbReference type="PANTHER" id="PTHR45953">
    <property type="entry name" value="IDURONATE 2-SULFATASE"/>
    <property type="match status" value="1"/>
</dbReference>
<proteinExistence type="inferred from homology"/>
<dbReference type="InterPro" id="IPR000917">
    <property type="entry name" value="Sulfatase_N"/>
</dbReference>
<dbReference type="RefSeq" id="WP_105331801.1">
    <property type="nucleotide sequence ID" value="NZ_PUHY01000012.1"/>
</dbReference>
<keyword evidence="4 7" id="KW-0732">Signal</keyword>
<sequence length="481" mass="53190">MLPRIAASLLLVLFAVVSNVNAEDDSKLNVLFIISDDLGSQSLGCFGNQQCQSPNIDKLAASGAKFSRTYTQYPVCGPSRAALMSGLYCQAIGVTGNGSSGKFTQNLGDRPSMTQWFKQQGYYTARVSKIYHMRVPGDITAGVDGPDHAASWTERFNCQAPEQWSEGEHAHLSRERLKPDPQRNIHYNLGYGGAFYVVRTPGESAEQADMKASAKAIEILEQRAEDKQPFFLAVGMVRPHVPLVAPESFFEKYSAAKIDLPKQVEDDWNDIPKAGISKNSQGSGLGTKLKKQEVLEAYYAAVSFMDAQVGKIVDSLDRLGLAENTIVVFTADHGYHLGEHEFWQKMSLHEESTRIPLIIRMPGRSPLEINALAQQIDIYPTLAELCGLKVPPHVQGKSLVPAISHPSQVIHQEVYTLRGNNDHLLRTDRFALIRYGNGSVELYDMESDPQQFTNLADDSQHADTLQQLQAALDRKLASIEK</sequence>
<dbReference type="EMBL" id="PUHY01000012">
    <property type="protein sequence ID" value="PQO32789.1"/>
    <property type="molecule type" value="Genomic_DNA"/>
</dbReference>
<evidence type="ECO:0000256" key="4">
    <source>
        <dbReference type="ARBA" id="ARBA00022729"/>
    </source>
</evidence>
<dbReference type="Proteomes" id="UP000238322">
    <property type="component" value="Unassembled WGS sequence"/>
</dbReference>
<comment type="similarity">
    <text evidence="2">Belongs to the sulfatase family.</text>
</comment>
<dbReference type="CDD" id="cd16030">
    <property type="entry name" value="iduronate-2-sulfatase"/>
    <property type="match status" value="1"/>
</dbReference>
<dbReference type="InterPro" id="IPR035874">
    <property type="entry name" value="IDS"/>
</dbReference>
<evidence type="ECO:0000256" key="7">
    <source>
        <dbReference type="SAM" id="SignalP"/>
    </source>
</evidence>
<dbReference type="GO" id="GO:0046872">
    <property type="term" value="F:metal ion binding"/>
    <property type="evidence" value="ECO:0007669"/>
    <property type="project" value="UniProtKB-KW"/>
</dbReference>
<evidence type="ECO:0000313" key="9">
    <source>
        <dbReference type="EMBL" id="PQO32789.1"/>
    </source>
</evidence>
<keyword evidence="6" id="KW-0106">Calcium</keyword>
<feature type="domain" description="Sulfatase N-terminal" evidence="8">
    <location>
        <begin position="29"/>
        <end position="387"/>
    </location>
</feature>
<dbReference type="Gene3D" id="3.40.720.10">
    <property type="entry name" value="Alkaline Phosphatase, subunit A"/>
    <property type="match status" value="1"/>
</dbReference>
<name>A0A2S8FKT2_9BACT</name>
<dbReference type="GO" id="GO:0004423">
    <property type="term" value="F:iduronate-2-sulfatase activity"/>
    <property type="evidence" value="ECO:0007669"/>
    <property type="project" value="InterPro"/>
</dbReference>
<evidence type="ECO:0000259" key="8">
    <source>
        <dbReference type="Pfam" id="PF00884"/>
    </source>
</evidence>